<dbReference type="InterPro" id="IPR027417">
    <property type="entry name" value="P-loop_NTPase"/>
</dbReference>
<feature type="domain" description="G" evidence="2">
    <location>
        <begin position="66"/>
        <end position="126"/>
    </location>
</feature>
<dbReference type="eggNOG" id="ENOG502S03K">
    <property type="taxonomic scope" value="Eukaryota"/>
</dbReference>
<dbReference type="OrthoDB" id="8954335at2759"/>
<dbReference type="Pfam" id="PF01926">
    <property type="entry name" value="MMR_HSR1"/>
    <property type="match status" value="1"/>
</dbReference>
<gene>
    <name evidence="3" type="ORF">CC1G_08595</name>
</gene>
<protein>
    <recommendedName>
        <fullName evidence="2">G domain-containing protein</fullName>
    </recommendedName>
</protein>
<sequence length="296" mass="32211">MPAHHGHPRPAMCMDDADDQSDCLLNGLTFYPRSSIVPDPPDNISSPQPVEPPTASSMMKGPRIVVLVTGPAGSGKSTLINSIVGSDIMPVGKGLSLCTRDVKESDVVNISGHQVIFVDTPGFDNNTMSDKDVLKKIYGYLDGKLAEGAIAGGLIYLHDITIDVSPKNTALAPMKKVFEPRDEVYSKLLLVAGKWEALPDYEMTKAEDKWNQLRTVQWAGLMDSGARVLAIRDLREARESFKGLIGTFAKECEIQPKVQQLKSQGGSQSSTRRRDSGVLARIHNLLSKMFSSSTDL</sequence>
<dbReference type="RefSeq" id="XP_001832645.2">
    <property type="nucleotide sequence ID" value="XM_001832593.2"/>
</dbReference>
<reference evidence="3 4" key="1">
    <citation type="journal article" date="2010" name="Proc. Natl. Acad. Sci. U.S.A.">
        <title>Insights into evolution of multicellular fungi from the assembled chromosomes of the mushroom Coprinopsis cinerea (Coprinus cinereus).</title>
        <authorList>
            <person name="Stajich J.E."/>
            <person name="Wilke S.K."/>
            <person name="Ahren D."/>
            <person name="Au C.H."/>
            <person name="Birren B.W."/>
            <person name="Borodovsky M."/>
            <person name="Burns C."/>
            <person name="Canback B."/>
            <person name="Casselton L.A."/>
            <person name="Cheng C.K."/>
            <person name="Deng J."/>
            <person name="Dietrich F.S."/>
            <person name="Fargo D.C."/>
            <person name="Farman M.L."/>
            <person name="Gathman A.C."/>
            <person name="Goldberg J."/>
            <person name="Guigo R."/>
            <person name="Hoegger P.J."/>
            <person name="Hooker J.B."/>
            <person name="Huggins A."/>
            <person name="James T.Y."/>
            <person name="Kamada T."/>
            <person name="Kilaru S."/>
            <person name="Kodira C."/>
            <person name="Kues U."/>
            <person name="Kupfer D."/>
            <person name="Kwan H.S."/>
            <person name="Lomsadze A."/>
            <person name="Li W."/>
            <person name="Lilly W.W."/>
            <person name="Ma L.J."/>
            <person name="Mackey A.J."/>
            <person name="Manning G."/>
            <person name="Martin F."/>
            <person name="Muraguchi H."/>
            <person name="Natvig D.O."/>
            <person name="Palmerini H."/>
            <person name="Ramesh M.A."/>
            <person name="Rehmeyer C.J."/>
            <person name="Roe B.A."/>
            <person name="Shenoy N."/>
            <person name="Stanke M."/>
            <person name="Ter-Hovhannisyan V."/>
            <person name="Tunlid A."/>
            <person name="Velagapudi R."/>
            <person name="Vision T.J."/>
            <person name="Zeng Q."/>
            <person name="Zolan M.E."/>
            <person name="Pukkila P.J."/>
        </authorList>
    </citation>
    <scope>NUCLEOTIDE SEQUENCE [LARGE SCALE GENOMIC DNA]</scope>
    <source>
        <strain evidence="4">Okayama-7 / 130 / ATCC MYA-4618 / FGSC 9003</strain>
    </source>
</reference>
<dbReference type="InParanoid" id="A8NCW6"/>
<evidence type="ECO:0000313" key="3">
    <source>
        <dbReference type="EMBL" id="EAU89188.2"/>
    </source>
</evidence>
<feature type="region of interest" description="Disordered" evidence="1">
    <location>
        <begin position="35"/>
        <end position="57"/>
    </location>
</feature>
<dbReference type="STRING" id="240176.A8NCW6"/>
<organism evidence="3 4">
    <name type="scientific">Coprinopsis cinerea (strain Okayama-7 / 130 / ATCC MYA-4618 / FGSC 9003)</name>
    <name type="common">Inky cap fungus</name>
    <name type="synonym">Hormographiella aspergillata</name>
    <dbReference type="NCBI Taxonomy" id="240176"/>
    <lineage>
        <taxon>Eukaryota</taxon>
        <taxon>Fungi</taxon>
        <taxon>Dikarya</taxon>
        <taxon>Basidiomycota</taxon>
        <taxon>Agaricomycotina</taxon>
        <taxon>Agaricomycetes</taxon>
        <taxon>Agaricomycetidae</taxon>
        <taxon>Agaricales</taxon>
        <taxon>Agaricineae</taxon>
        <taxon>Psathyrellaceae</taxon>
        <taxon>Coprinopsis</taxon>
    </lineage>
</organism>
<evidence type="ECO:0000313" key="4">
    <source>
        <dbReference type="Proteomes" id="UP000001861"/>
    </source>
</evidence>
<dbReference type="Proteomes" id="UP000001861">
    <property type="component" value="Unassembled WGS sequence"/>
</dbReference>
<accession>A8NCW6</accession>
<keyword evidence="4" id="KW-1185">Reference proteome</keyword>
<dbReference type="VEuPathDB" id="FungiDB:CC1G_08595"/>
<dbReference type="GeneID" id="6009134"/>
<dbReference type="AlphaFoldDB" id="A8NCW6"/>
<dbReference type="HOGENOM" id="CLU_940137_0_0_1"/>
<dbReference type="Gene3D" id="3.40.50.300">
    <property type="entry name" value="P-loop containing nucleotide triphosphate hydrolases"/>
    <property type="match status" value="1"/>
</dbReference>
<proteinExistence type="predicted"/>
<dbReference type="KEGG" id="cci:CC1G_08595"/>
<dbReference type="InterPro" id="IPR006073">
    <property type="entry name" value="GTP-bd"/>
</dbReference>
<dbReference type="GO" id="GO:0005525">
    <property type="term" value="F:GTP binding"/>
    <property type="evidence" value="ECO:0007669"/>
    <property type="project" value="InterPro"/>
</dbReference>
<dbReference type="SUPFAM" id="SSF52540">
    <property type="entry name" value="P-loop containing nucleoside triphosphate hydrolases"/>
    <property type="match status" value="1"/>
</dbReference>
<dbReference type="EMBL" id="AACS02000009">
    <property type="protein sequence ID" value="EAU89188.2"/>
    <property type="molecule type" value="Genomic_DNA"/>
</dbReference>
<name>A8NCW6_COPC7</name>
<comment type="caution">
    <text evidence="3">The sequence shown here is derived from an EMBL/GenBank/DDBJ whole genome shotgun (WGS) entry which is preliminary data.</text>
</comment>
<evidence type="ECO:0000259" key="2">
    <source>
        <dbReference type="Pfam" id="PF01926"/>
    </source>
</evidence>
<evidence type="ECO:0000256" key="1">
    <source>
        <dbReference type="SAM" id="MobiDB-lite"/>
    </source>
</evidence>